<gene>
    <name evidence="3" type="ORF">EKH83_02720</name>
</gene>
<feature type="domain" description="Glycosyltransferase subfamily 4-like N-terminal" evidence="2">
    <location>
        <begin position="13"/>
        <end position="219"/>
    </location>
</feature>
<feature type="domain" description="Glycosyl transferase family 1" evidence="1">
    <location>
        <begin position="248"/>
        <end position="391"/>
    </location>
</feature>
<accession>A0A4Q0MDX2</accession>
<dbReference type="AlphaFoldDB" id="A0A4Q0MDX2"/>
<keyword evidence="3" id="KW-0808">Transferase</keyword>
<dbReference type="GO" id="GO:0016757">
    <property type="term" value="F:glycosyltransferase activity"/>
    <property type="evidence" value="ECO:0007669"/>
    <property type="project" value="InterPro"/>
</dbReference>
<dbReference type="RefSeq" id="WP_128767864.1">
    <property type="nucleotide sequence ID" value="NZ_RXOC01000002.1"/>
</dbReference>
<reference evidence="3 4" key="1">
    <citation type="submission" date="2018-12" db="EMBL/GenBank/DDBJ databases">
        <title>The Draft Genome Sequence of the Soil Bacterium Pedobacter tournemirensis R1.</title>
        <authorList>
            <person name="He J."/>
        </authorList>
    </citation>
    <scope>NUCLEOTIDE SEQUENCE [LARGE SCALE GENOMIC DNA]</scope>
    <source>
        <strain evidence="3 4">R1</strain>
    </source>
</reference>
<dbReference type="Gene3D" id="3.40.50.2000">
    <property type="entry name" value="Glycogen Phosphorylase B"/>
    <property type="match status" value="2"/>
</dbReference>
<dbReference type="SUPFAM" id="SSF53756">
    <property type="entry name" value="UDP-Glycosyltransferase/glycogen phosphorylase"/>
    <property type="match status" value="1"/>
</dbReference>
<sequence>MKVAHLNAYDGNGGAGRACLRLNEALKTHGVDSEVIVNYKFGNDPAIKGLNEGLFLRMLTAFGILLERYISSFFSKKVKIPFSVPVWGKNLAHYRILQQADIIHLHWVNHAFLRPRDLLKLKRLKKPIVWTFHDSNAFTGGCHVRYACDHFEGECGNCPLLKRSNPGDLSHRIWKAKERAYREIPFEIIAPSHWMAKSIARSKLLGRAVRHVVPNTLNTTVFKPYDKTLAKQRAGLAADKYIMLSGFMPSRKDLHKGTPYLLEALKILVDSNNIDYNQMELVVFGNRDEKNVPDFPVTTTFLGTVSDDERLAIFYSAADVFLTPSLEDNLPNTVMESLACGTPVVAFTTGGIPDMVAHKENGYLAEYRSSEDFAEGIKWVLTNPASDVLNRAARQTIEDNFSERVIAARHIEIYNELK</sequence>
<dbReference type="InterPro" id="IPR028098">
    <property type="entry name" value="Glyco_trans_4-like_N"/>
</dbReference>
<proteinExistence type="predicted"/>
<protein>
    <submittedName>
        <fullName evidence="3">Glycosyltransferase</fullName>
    </submittedName>
</protein>
<dbReference type="Pfam" id="PF00534">
    <property type="entry name" value="Glycos_transf_1"/>
    <property type="match status" value="1"/>
</dbReference>
<comment type="caution">
    <text evidence="3">The sequence shown here is derived from an EMBL/GenBank/DDBJ whole genome shotgun (WGS) entry which is preliminary data.</text>
</comment>
<evidence type="ECO:0000313" key="4">
    <source>
        <dbReference type="Proteomes" id="UP000290848"/>
    </source>
</evidence>
<dbReference type="Pfam" id="PF13439">
    <property type="entry name" value="Glyco_transf_4"/>
    <property type="match status" value="1"/>
</dbReference>
<name>A0A4Q0MDX2_9SPHI</name>
<evidence type="ECO:0000259" key="1">
    <source>
        <dbReference type="Pfam" id="PF00534"/>
    </source>
</evidence>
<dbReference type="InterPro" id="IPR001296">
    <property type="entry name" value="Glyco_trans_1"/>
</dbReference>
<evidence type="ECO:0000313" key="3">
    <source>
        <dbReference type="EMBL" id="RXF71618.1"/>
    </source>
</evidence>
<dbReference type="EMBL" id="RXOC01000002">
    <property type="protein sequence ID" value="RXF71618.1"/>
    <property type="molecule type" value="Genomic_DNA"/>
</dbReference>
<dbReference type="PANTHER" id="PTHR12526">
    <property type="entry name" value="GLYCOSYLTRANSFERASE"/>
    <property type="match status" value="1"/>
</dbReference>
<dbReference type="Proteomes" id="UP000290848">
    <property type="component" value="Unassembled WGS sequence"/>
</dbReference>
<evidence type="ECO:0000259" key="2">
    <source>
        <dbReference type="Pfam" id="PF13439"/>
    </source>
</evidence>
<dbReference type="PANTHER" id="PTHR12526:SF637">
    <property type="entry name" value="GLYCOSYLTRANSFERASE EPSF-RELATED"/>
    <property type="match status" value="1"/>
</dbReference>
<organism evidence="3 4">
    <name type="scientific">Arcticibacter tournemirensis</name>
    <dbReference type="NCBI Taxonomy" id="699437"/>
    <lineage>
        <taxon>Bacteria</taxon>
        <taxon>Pseudomonadati</taxon>
        <taxon>Bacteroidota</taxon>
        <taxon>Sphingobacteriia</taxon>
        <taxon>Sphingobacteriales</taxon>
        <taxon>Sphingobacteriaceae</taxon>
        <taxon>Arcticibacter</taxon>
    </lineage>
</organism>